<dbReference type="STRING" id="1121485.GCA_000426485_03504"/>
<dbReference type="SUPFAM" id="SSF54001">
    <property type="entry name" value="Cysteine proteinases"/>
    <property type="match status" value="1"/>
</dbReference>
<proteinExistence type="predicted"/>
<dbReference type="Gene3D" id="2.30.260.10">
    <property type="entry name" value="putative xylanase like domain"/>
    <property type="match status" value="1"/>
</dbReference>
<reference evidence="2 3" key="1">
    <citation type="submission" date="2019-03" db="EMBL/GenBank/DDBJ databases">
        <title>San Antonio Military Medical Center submission to MRSN (WRAIR), pending publication.</title>
        <authorList>
            <person name="Blyth D.M."/>
            <person name="Mccarthy S.L."/>
            <person name="Schall S.E."/>
            <person name="Stam J.A."/>
            <person name="Ong A.C."/>
            <person name="Mcgann P.T."/>
        </authorList>
    </citation>
    <scope>NUCLEOTIDE SEQUENCE [LARGE SCALE GENOMIC DNA]</scope>
    <source>
        <strain evidence="2 3">MRSN571793</strain>
    </source>
</reference>
<dbReference type="InterPro" id="IPR010846">
    <property type="entry name" value="AmiA-like"/>
</dbReference>
<evidence type="ECO:0000256" key="1">
    <source>
        <dbReference type="SAM" id="SignalP"/>
    </source>
</evidence>
<keyword evidence="3" id="KW-1185">Reference proteome</keyword>
<sequence length="287" mass="32531">MKRTLYLVFLLLACCSASQAQVSYTKQDSLIFEKYVTSLKSQSNLPINELVVKTALFFQNTPYVSHTLEKSDQERLGVNLREFDCTTFVESCMALSRTIKSGAPTFSNFCKQLQNIRYRNGIIQDYSSRLHYMTDWVYENQKHGLFKDESKDLGGILDDRKINYMSSHPNSYTILKKDSEMLRKIVAAEQNINKRGGHYVVLKQNIGSLSDRIKDGDILIFATSIAGLDYTHIGFAYHTAGKLTFIHASSKAGKVWIDSNSLVAYCNKQTRGTGITVLRLNESKSKK</sequence>
<dbReference type="AlphaFoldDB" id="A0A4Y8L4W1"/>
<dbReference type="OrthoDB" id="1409585at2"/>
<dbReference type="EMBL" id="SOML01000005">
    <property type="protein sequence ID" value="TFD96532.1"/>
    <property type="molecule type" value="Genomic_DNA"/>
</dbReference>
<dbReference type="InterPro" id="IPR038765">
    <property type="entry name" value="Papain-like_cys_pep_sf"/>
</dbReference>
<evidence type="ECO:0000313" key="2">
    <source>
        <dbReference type="EMBL" id="TFD96532.1"/>
    </source>
</evidence>
<dbReference type="RefSeq" id="WP_134436391.1">
    <property type="nucleotide sequence ID" value="NZ_SOML01000005.1"/>
</dbReference>
<gene>
    <name evidence="2" type="ORF">E2605_10255</name>
</gene>
<comment type="caution">
    <text evidence="2">The sequence shown here is derived from an EMBL/GenBank/DDBJ whole genome shotgun (WGS) entry which is preliminary data.</text>
</comment>
<dbReference type="Proteomes" id="UP000297861">
    <property type="component" value="Unassembled WGS sequence"/>
</dbReference>
<feature type="signal peptide" evidence="1">
    <location>
        <begin position="1"/>
        <end position="20"/>
    </location>
</feature>
<feature type="chain" id="PRO_5021435414" evidence="1">
    <location>
        <begin position="21"/>
        <end position="287"/>
    </location>
</feature>
<name>A0A4Y8L4W1_9BACT</name>
<dbReference type="Gene3D" id="1.10.3670.10">
    <property type="entry name" value="Putative xylanase like domain"/>
    <property type="match status" value="1"/>
</dbReference>
<organism evidence="2 3">
    <name type="scientific">Dysgonomonas capnocytophagoides</name>
    <dbReference type="NCBI Taxonomy" id="45254"/>
    <lineage>
        <taxon>Bacteria</taxon>
        <taxon>Pseudomonadati</taxon>
        <taxon>Bacteroidota</taxon>
        <taxon>Bacteroidia</taxon>
        <taxon>Bacteroidales</taxon>
        <taxon>Dysgonomonadaceae</taxon>
        <taxon>Dysgonomonas</taxon>
    </lineage>
</organism>
<dbReference type="Pfam" id="PF07313">
    <property type="entry name" value="AmiA-like"/>
    <property type="match status" value="1"/>
</dbReference>
<keyword evidence="1" id="KW-0732">Signal</keyword>
<evidence type="ECO:0000313" key="3">
    <source>
        <dbReference type="Proteomes" id="UP000297861"/>
    </source>
</evidence>
<protein>
    <submittedName>
        <fullName evidence="2">DUF1460 domain-containing protein</fullName>
    </submittedName>
</protein>
<accession>A0A4Y8L4W1</accession>